<dbReference type="SUPFAM" id="SSF52540">
    <property type="entry name" value="P-loop containing nucleoside triphosphate hydrolases"/>
    <property type="match status" value="1"/>
</dbReference>
<gene>
    <name evidence="3" type="ORF">HNS30_24485</name>
</gene>
<keyword evidence="3" id="KW-0808">Transferase</keyword>
<dbReference type="RefSeq" id="WP_171418552.1">
    <property type="nucleotide sequence ID" value="NZ_JABFJW010000213.1"/>
</dbReference>
<dbReference type="PANTHER" id="PTHR32309">
    <property type="entry name" value="TYROSINE-PROTEIN KINASE"/>
    <property type="match status" value="1"/>
</dbReference>
<dbReference type="PANTHER" id="PTHR32309:SF13">
    <property type="entry name" value="FERRIC ENTEROBACTIN TRANSPORT PROTEIN FEPE"/>
    <property type="match status" value="1"/>
</dbReference>
<accession>A0A7Y4NF52</accession>
<name>A0A7Y4NF52_9BACT</name>
<dbReference type="Proteomes" id="UP000528460">
    <property type="component" value="Unassembled WGS sequence"/>
</dbReference>
<evidence type="ECO:0000313" key="3">
    <source>
        <dbReference type="EMBL" id="NOK12203.1"/>
    </source>
</evidence>
<feature type="non-terminal residue" evidence="3">
    <location>
        <position position="1"/>
    </location>
</feature>
<keyword evidence="1" id="KW-0547">Nucleotide-binding</keyword>
<keyword evidence="3" id="KW-0418">Kinase</keyword>
<dbReference type="Pfam" id="PF06564">
    <property type="entry name" value="CBP_BcsQ"/>
    <property type="match status" value="1"/>
</dbReference>
<organism evidence="3 4">
    <name type="scientific">Corallococcus exercitus</name>
    <dbReference type="NCBI Taxonomy" id="2316736"/>
    <lineage>
        <taxon>Bacteria</taxon>
        <taxon>Pseudomonadati</taxon>
        <taxon>Myxococcota</taxon>
        <taxon>Myxococcia</taxon>
        <taxon>Myxococcales</taxon>
        <taxon>Cystobacterineae</taxon>
        <taxon>Myxococcaceae</taxon>
        <taxon>Corallococcus</taxon>
    </lineage>
</organism>
<dbReference type="GO" id="GO:0005886">
    <property type="term" value="C:plasma membrane"/>
    <property type="evidence" value="ECO:0007669"/>
    <property type="project" value="TreeGrafter"/>
</dbReference>
<keyword evidence="2" id="KW-0067">ATP-binding</keyword>
<reference evidence="3 4" key="1">
    <citation type="submission" date="2020-05" db="EMBL/GenBank/DDBJ databases">
        <authorList>
            <person name="Whitworth D."/>
        </authorList>
    </citation>
    <scope>NUCLEOTIDE SEQUENCE [LARGE SCALE GENOMIC DNA]</scope>
    <source>
        <strain evidence="3 4">CA046A</strain>
    </source>
</reference>
<dbReference type="InterPro" id="IPR050445">
    <property type="entry name" value="Bact_polysacc_biosynth/exp"/>
</dbReference>
<dbReference type="CDD" id="cd05387">
    <property type="entry name" value="BY-kinase"/>
    <property type="match status" value="1"/>
</dbReference>
<protein>
    <submittedName>
        <fullName evidence="3">Polysaccharide biosynthesis tyrosine autokinase</fullName>
        <ecNumber evidence="3">2.7.10.2</ecNumber>
    </submittedName>
</protein>
<evidence type="ECO:0000256" key="1">
    <source>
        <dbReference type="ARBA" id="ARBA00022741"/>
    </source>
</evidence>
<dbReference type="InterPro" id="IPR005702">
    <property type="entry name" value="Wzc-like_C"/>
</dbReference>
<dbReference type="Gene3D" id="3.40.50.300">
    <property type="entry name" value="P-loop containing nucleotide triphosphate hydrolases"/>
    <property type="match status" value="1"/>
</dbReference>
<evidence type="ECO:0000313" key="4">
    <source>
        <dbReference type="Proteomes" id="UP000528460"/>
    </source>
</evidence>
<dbReference type="GO" id="GO:0005524">
    <property type="term" value="F:ATP binding"/>
    <property type="evidence" value="ECO:0007669"/>
    <property type="project" value="UniProtKB-KW"/>
</dbReference>
<dbReference type="AlphaFoldDB" id="A0A7Y4NF52"/>
<dbReference type="GO" id="GO:0004715">
    <property type="term" value="F:non-membrane spanning protein tyrosine kinase activity"/>
    <property type="evidence" value="ECO:0007669"/>
    <property type="project" value="UniProtKB-EC"/>
</dbReference>
<evidence type="ECO:0000256" key="2">
    <source>
        <dbReference type="ARBA" id="ARBA00022840"/>
    </source>
</evidence>
<dbReference type="EC" id="2.7.10.2" evidence="3"/>
<proteinExistence type="predicted"/>
<dbReference type="EMBL" id="JABFJW010000213">
    <property type="protein sequence ID" value="NOK12203.1"/>
    <property type="molecule type" value="Genomic_DNA"/>
</dbReference>
<dbReference type="InterPro" id="IPR017746">
    <property type="entry name" value="Cellulose_synthase_operon_BcsQ"/>
</dbReference>
<sequence>LILARGAPRDITVESLRGLRTRLQRSMKEAGSNVVALTGTAPGAGASFAALNLAWVLAETGPRVLLVDANLRGGWLHRCFREARVPGLHEVLRGTATLEQAVLQEAAPGLSFLGAGALPPDPAELLSGAPFDTFVARVAAEYDAVLFDTPCILAVTDAALVGRHAGVRLAVVRAATQSLREVATALHHLEQSGVPAHGVVLNGVPRSRSGRAVSGVYQYEYPSAS</sequence>
<dbReference type="NCBIfam" id="TIGR01007">
    <property type="entry name" value="eps_fam"/>
    <property type="match status" value="1"/>
</dbReference>
<comment type="caution">
    <text evidence="3">The sequence shown here is derived from an EMBL/GenBank/DDBJ whole genome shotgun (WGS) entry which is preliminary data.</text>
</comment>
<dbReference type="InterPro" id="IPR027417">
    <property type="entry name" value="P-loop_NTPase"/>
</dbReference>